<gene>
    <name evidence="1" type="ORF">BS50DRAFT_153422</name>
</gene>
<sequence length="134" mass="15090">MTFVVATASDDDVREITRIMFKAYGGKNEYINAVFPRGLTEDGEQMTIQRLLFIKNLVSDVKWEKVSDPATGQIVGGAMWGLHQDAKPQKFGLDGPPGTWETEAEKEYAQALYNSLGEDEHAFWERNDLPCMSK</sequence>
<dbReference type="OrthoDB" id="4738875at2759"/>
<organism evidence="1 2">
    <name type="scientific">Corynespora cassiicola Philippines</name>
    <dbReference type="NCBI Taxonomy" id="1448308"/>
    <lineage>
        <taxon>Eukaryota</taxon>
        <taxon>Fungi</taxon>
        <taxon>Dikarya</taxon>
        <taxon>Ascomycota</taxon>
        <taxon>Pezizomycotina</taxon>
        <taxon>Dothideomycetes</taxon>
        <taxon>Pleosporomycetidae</taxon>
        <taxon>Pleosporales</taxon>
        <taxon>Corynesporascaceae</taxon>
        <taxon>Corynespora</taxon>
    </lineage>
</organism>
<proteinExistence type="predicted"/>
<dbReference type="STRING" id="1448308.A0A2T2N804"/>
<evidence type="ECO:0000313" key="1">
    <source>
        <dbReference type="EMBL" id="PSN61539.1"/>
    </source>
</evidence>
<dbReference type="AlphaFoldDB" id="A0A2T2N804"/>
<dbReference type="Proteomes" id="UP000240883">
    <property type="component" value="Unassembled WGS sequence"/>
</dbReference>
<protein>
    <submittedName>
        <fullName evidence="1">Uncharacterized protein</fullName>
    </submittedName>
</protein>
<accession>A0A2T2N804</accession>
<name>A0A2T2N804_CORCC</name>
<dbReference type="Gene3D" id="3.40.630.30">
    <property type="match status" value="1"/>
</dbReference>
<keyword evidence="2" id="KW-1185">Reference proteome</keyword>
<reference evidence="1 2" key="1">
    <citation type="journal article" date="2018" name="Front. Microbiol.">
        <title>Genome-Wide Analysis of Corynespora cassiicola Leaf Fall Disease Putative Effectors.</title>
        <authorList>
            <person name="Lopez D."/>
            <person name="Ribeiro S."/>
            <person name="Label P."/>
            <person name="Fumanal B."/>
            <person name="Venisse J.S."/>
            <person name="Kohler A."/>
            <person name="de Oliveira R.R."/>
            <person name="Labutti K."/>
            <person name="Lipzen A."/>
            <person name="Lail K."/>
            <person name="Bauer D."/>
            <person name="Ohm R.A."/>
            <person name="Barry K.W."/>
            <person name="Spatafora J."/>
            <person name="Grigoriev I.V."/>
            <person name="Martin F.M."/>
            <person name="Pujade-Renaud V."/>
        </authorList>
    </citation>
    <scope>NUCLEOTIDE SEQUENCE [LARGE SCALE GENOMIC DNA]</scope>
    <source>
        <strain evidence="1 2">Philippines</strain>
    </source>
</reference>
<evidence type="ECO:0000313" key="2">
    <source>
        <dbReference type="Proteomes" id="UP000240883"/>
    </source>
</evidence>
<dbReference type="EMBL" id="KZ678144">
    <property type="protein sequence ID" value="PSN61539.1"/>
    <property type="molecule type" value="Genomic_DNA"/>
</dbReference>